<organism evidence="4 5">
    <name type="scientific">Ranatra chinensis</name>
    <dbReference type="NCBI Taxonomy" id="642074"/>
    <lineage>
        <taxon>Eukaryota</taxon>
        <taxon>Metazoa</taxon>
        <taxon>Ecdysozoa</taxon>
        <taxon>Arthropoda</taxon>
        <taxon>Hexapoda</taxon>
        <taxon>Insecta</taxon>
        <taxon>Pterygota</taxon>
        <taxon>Neoptera</taxon>
        <taxon>Paraneoptera</taxon>
        <taxon>Hemiptera</taxon>
        <taxon>Heteroptera</taxon>
        <taxon>Panheteroptera</taxon>
        <taxon>Nepomorpha</taxon>
        <taxon>Nepidae</taxon>
        <taxon>Ranatrinae</taxon>
        <taxon>Ranatra</taxon>
    </lineage>
</organism>
<evidence type="ECO:0000313" key="4">
    <source>
        <dbReference type="EMBL" id="KAL1132719.1"/>
    </source>
</evidence>
<accession>A0ABD0ZBI8</accession>
<comment type="subcellular location">
    <subcellularLocation>
        <location evidence="1">Nucleus</location>
    </subcellularLocation>
</comment>
<keyword evidence="2" id="KW-0217">Developmental protein</keyword>
<feature type="region of interest" description="Disordered" evidence="3">
    <location>
        <begin position="1"/>
        <end position="70"/>
    </location>
</feature>
<evidence type="ECO:0000313" key="5">
    <source>
        <dbReference type="Proteomes" id="UP001558652"/>
    </source>
</evidence>
<comment type="caution">
    <text evidence="4">The sequence shown here is derived from an EMBL/GenBank/DDBJ whole genome shotgun (WGS) entry which is preliminary data.</text>
</comment>
<dbReference type="PANTHER" id="PTHR45946">
    <property type="entry name" value="HOMEOBOX PROTEIN ROUGH-RELATED"/>
    <property type="match status" value="1"/>
</dbReference>
<gene>
    <name evidence="4" type="ORF">AAG570_010671</name>
</gene>
<dbReference type="Proteomes" id="UP001558652">
    <property type="component" value="Unassembled WGS sequence"/>
</dbReference>
<dbReference type="AlphaFoldDB" id="A0ABD0ZBI8"/>
<protein>
    <submittedName>
        <fullName evidence="4">Uncharacterized protein</fullName>
    </submittedName>
</protein>
<proteinExistence type="predicted"/>
<feature type="compositionally biased region" description="Pro residues" evidence="3">
    <location>
        <begin position="34"/>
        <end position="46"/>
    </location>
</feature>
<dbReference type="EMBL" id="JBFDAA010000005">
    <property type="protein sequence ID" value="KAL1132719.1"/>
    <property type="molecule type" value="Genomic_DNA"/>
</dbReference>
<feature type="compositionally biased region" description="Low complexity" evidence="3">
    <location>
        <begin position="247"/>
        <end position="261"/>
    </location>
</feature>
<dbReference type="GO" id="GO:0005634">
    <property type="term" value="C:nucleus"/>
    <property type="evidence" value="ECO:0007669"/>
    <property type="project" value="UniProtKB-SubCell"/>
</dbReference>
<feature type="region of interest" description="Disordered" evidence="3">
    <location>
        <begin position="222"/>
        <end position="277"/>
    </location>
</feature>
<feature type="region of interest" description="Disordered" evidence="3">
    <location>
        <begin position="326"/>
        <end position="348"/>
    </location>
</feature>
<keyword evidence="5" id="KW-1185">Reference proteome</keyword>
<dbReference type="InterPro" id="IPR046327">
    <property type="entry name" value="HXA1/B1/D1"/>
</dbReference>
<evidence type="ECO:0000256" key="3">
    <source>
        <dbReference type="SAM" id="MobiDB-lite"/>
    </source>
</evidence>
<dbReference type="PANTHER" id="PTHR45946:SF4">
    <property type="entry name" value="HOMEOBOX PROTEIN ROUGH-RELATED"/>
    <property type="match status" value="1"/>
</dbReference>
<evidence type="ECO:0000256" key="1">
    <source>
        <dbReference type="ARBA" id="ARBA00004123"/>
    </source>
</evidence>
<reference evidence="4 5" key="1">
    <citation type="submission" date="2024-07" db="EMBL/GenBank/DDBJ databases">
        <title>Chromosome-level genome assembly of the water stick insect Ranatra chinensis (Heteroptera: Nepidae).</title>
        <authorList>
            <person name="Liu X."/>
        </authorList>
    </citation>
    <scope>NUCLEOTIDE SEQUENCE [LARGE SCALE GENOMIC DNA]</scope>
    <source>
        <strain evidence="4">Cailab_2021Rc</strain>
        <tissue evidence="4">Muscle</tissue>
    </source>
</reference>
<evidence type="ECO:0000256" key="2">
    <source>
        <dbReference type="ARBA" id="ARBA00022473"/>
    </source>
</evidence>
<sequence length="348" mass="40082">MASKRRNMFYENKKQETTENEGGGGESERSDWPEPLPTSPQPPAPSPLHTGDSSQLHKPPTAQPVAQPPPLQNCAKMMTMYGGGNVYEAYGSYCTEEAQGYPEQYGSSPRSGPETRNTDTVYYPENYAQEYPDTRQHLQYQQHHEPVGIITSNGLSYTNLDYSGYQKQEDLYDRGGWKQEDSLIQELGAYQEYQTIDYREQIHYQPLKEENIQPQLDTHHHLQHQYEHQHQSMSQHQPHQHHHGHHQITQQHQHQQAPQHHQLQHHPQQHQQQTHGGSLPTYKWMQVKRNVPKPAEEVHLKSFTTKLKTSAYIHDYPVPNGSAVSSFHSDPGVTRPIHPSTKMKHPGD</sequence>
<name>A0ABD0ZBI8_9HEMI</name>